<sequence>MKTTAEMLQSWDLISTQLRQGGVTMVMKLDNHRTVDTEIFETKLIKLIDNKIGDPSWVFNLFILVSTNFPSQYICDRFSWPVVQIGDGPSMSLHVDKLRFSCGQLVQCKQPPAHYIGQLMDDVAAGKDSDRTIVCFLSLTPAILAELASRAGSWHIFHLYNRATLARTLPEVDSYGKGDRKNRFILVNPCMAETAAGLSWLGVKHVILSNTGPAPVPYDEMMVVDHEAKLSQAAILRQAALCYKSNFKRAKIHSNFDVDAFMNAARGFPRASSTSTSACEFIYRIALEFPNVAVHHLTDISLHTPQIWAAVRTLLRLDCIRHGTVSFGTSFVVPDHWARKIGVFFAVGQRLNIPLPFEVACMLAKLHDDAAAQHSEAVKRVVIGLAAVMAATLIPEPGSAGLLRFSGTRPVYAGGMRRHRQLERICTGPAKARFYRGAAWLNLGVWDAVRVATGNFEDPEALNEISLGKVRAVGRRTGVHIDMRLAEAVKLLVDAILPCFGLGPTPEPLPYISVEEDAAINHIMAFSWMKNLVFCKNIQGTDTVVLARARRIAMCTNKRDLIHMSLLHAQAAINDRDGFFAFYQSLSFVQDDDGQVIRAENLTKVGWDAVQELPGASDDVAI</sequence>
<evidence type="ECO:0000313" key="1">
    <source>
        <dbReference type="EMBL" id="TDZ31522.1"/>
    </source>
</evidence>
<protein>
    <submittedName>
        <fullName evidence="1">Uncharacterized protein</fullName>
    </submittedName>
</protein>
<reference evidence="1 2" key="1">
    <citation type="submission" date="2018-11" db="EMBL/GenBank/DDBJ databases">
        <title>Genome sequence and assembly of Colletotrichum spinosum.</title>
        <authorList>
            <person name="Gan P."/>
            <person name="Shirasu K."/>
        </authorList>
    </citation>
    <scope>NUCLEOTIDE SEQUENCE [LARGE SCALE GENOMIC DNA]</scope>
    <source>
        <strain evidence="1 2">CBS 515.97</strain>
    </source>
</reference>
<name>A0A4R8Q013_9PEZI</name>
<evidence type="ECO:0000313" key="2">
    <source>
        <dbReference type="Proteomes" id="UP000295083"/>
    </source>
</evidence>
<proteinExistence type="predicted"/>
<accession>A0A4R8Q013</accession>
<organism evidence="1 2">
    <name type="scientific">Colletotrichum spinosum</name>
    <dbReference type="NCBI Taxonomy" id="1347390"/>
    <lineage>
        <taxon>Eukaryota</taxon>
        <taxon>Fungi</taxon>
        <taxon>Dikarya</taxon>
        <taxon>Ascomycota</taxon>
        <taxon>Pezizomycotina</taxon>
        <taxon>Sordariomycetes</taxon>
        <taxon>Hypocreomycetidae</taxon>
        <taxon>Glomerellales</taxon>
        <taxon>Glomerellaceae</taxon>
        <taxon>Colletotrichum</taxon>
        <taxon>Colletotrichum orbiculare species complex</taxon>
    </lineage>
</organism>
<comment type="caution">
    <text evidence="1">The sequence shown here is derived from an EMBL/GenBank/DDBJ whole genome shotgun (WGS) entry which is preliminary data.</text>
</comment>
<gene>
    <name evidence="1" type="ORF">C8035_v012245</name>
</gene>
<dbReference type="EMBL" id="QAPG01000102">
    <property type="protein sequence ID" value="TDZ31522.1"/>
    <property type="molecule type" value="Genomic_DNA"/>
</dbReference>
<dbReference type="AlphaFoldDB" id="A0A4R8Q013"/>
<dbReference type="Proteomes" id="UP000295083">
    <property type="component" value="Unassembled WGS sequence"/>
</dbReference>
<keyword evidence="2" id="KW-1185">Reference proteome</keyword>